<dbReference type="PANTHER" id="PTHR11012">
    <property type="entry name" value="PROTEIN KINASE-LIKE DOMAIN-CONTAINING"/>
    <property type="match status" value="1"/>
</dbReference>
<dbReference type="GO" id="GO:0016301">
    <property type="term" value="F:kinase activity"/>
    <property type="evidence" value="ECO:0007669"/>
    <property type="project" value="UniProtKB-KW"/>
</dbReference>
<feature type="non-terminal residue" evidence="1">
    <location>
        <position position="317"/>
    </location>
</feature>
<dbReference type="SUPFAM" id="SSF56112">
    <property type="entry name" value="Protein kinase-like (PK-like)"/>
    <property type="match status" value="1"/>
</dbReference>
<evidence type="ECO:0000313" key="2">
    <source>
        <dbReference type="Proteomes" id="UP000747542"/>
    </source>
</evidence>
<dbReference type="Proteomes" id="UP000747542">
    <property type="component" value="Unassembled WGS sequence"/>
</dbReference>
<dbReference type="Pfam" id="PF02958">
    <property type="entry name" value="EcKL"/>
    <property type="match status" value="1"/>
</dbReference>
<dbReference type="EMBL" id="JAHLQT010025476">
    <property type="protein sequence ID" value="KAG7164309.1"/>
    <property type="molecule type" value="Genomic_DNA"/>
</dbReference>
<keyword evidence="1" id="KW-0808">Transferase</keyword>
<gene>
    <name evidence="1" type="ORF">Hamer_G003473</name>
</gene>
<organism evidence="1 2">
    <name type="scientific">Homarus americanus</name>
    <name type="common">American lobster</name>
    <dbReference type="NCBI Taxonomy" id="6706"/>
    <lineage>
        <taxon>Eukaryota</taxon>
        <taxon>Metazoa</taxon>
        <taxon>Ecdysozoa</taxon>
        <taxon>Arthropoda</taxon>
        <taxon>Crustacea</taxon>
        <taxon>Multicrustacea</taxon>
        <taxon>Malacostraca</taxon>
        <taxon>Eumalacostraca</taxon>
        <taxon>Eucarida</taxon>
        <taxon>Decapoda</taxon>
        <taxon>Pleocyemata</taxon>
        <taxon>Astacidea</taxon>
        <taxon>Nephropoidea</taxon>
        <taxon>Nephropidae</taxon>
        <taxon>Homarus</taxon>
    </lineage>
</organism>
<sequence length="317" mass="35739">ATTETTKSAGPQNNITETYVEKVLKADKGNDAQLTSWSIKDFTQKGDNYATVVTSVSVNFSLHGQNQSVSYVVKINPQRDLGKDFSDMFGAIFRKEAEFYEKIIPLLNSELTTLGLRQLRMAKWYYSFLEEGREMIFLEDLRPRGYQMFDRRKGMDVPHATLVLQELARMHAASRFLQARTPDQDLLDKFKTIKTDWLNCTDSGGQMFHNMISTHFSIAEELLHKVEGIVFSHNVTISISSKANQVLMWNSVYVLAALVGVAVADTIPYTPPRPSYNAPAPAGPAQYEFDWTMNDANSGNNYGHNEARTGYDTQGSY</sequence>
<accession>A0A8J5JZ46</accession>
<evidence type="ECO:0000313" key="1">
    <source>
        <dbReference type="EMBL" id="KAG7164309.1"/>
    </source>
</evidence>
<dbReference type="AlphaFoldDB" id="A0A8J5JZ46"/>
<dbReference type="PANTHER" id="PTHR11012:SF30">
    <property type="entry name" value="PROTEIN KINASE-LIKE DOMAIN-CONTAINING"/>
    <property type="match status" value="1"/>
</dbReference>
<proteinExistence type="predicted"/>
<comment type="caution">
    <text evidence="1">The sequence shown here is derived from an EMBL/GenBank/DDBJ whole genome shotgun (WGS) entry which is preliminary data.</text>
</comment>
<keyword evidence="1" id="KW-0418">Kinase</keyword>
<dbReference type="InterPro" id="IPR011009">
    <property type="entry name" value="Kinase-like_dom_sf"/>
</dbReference>
<keyword evidence="2" id="KW-1185">Reference proteome</keyword>
<protein>
    <submittedName>
        <fullName evidence="1">Putative Ecdysteroid kinase-containing protein 8</fullName>
    </submittedName>
</protein>
<name>A0A8J5JZ46_HOMAM</name>
<dbReference type="InterPro" id="IPR004119">
    <property type="entry name" value="EcKL"/>
</dbReference>
<reference evidence="1" key="1">
    <citation type="journal article" date="2021" name="Sci. Adv.">
        <title>The American lobster genome reveals insights on longevity, neural, and immune adaptations.</title>
        <authorList>
            <person name="Polinski J.M."/>
            <person name="Zimin A.V."/>
            <person name="Clark K.F."/>
            <person name="Kohn A.B."/>
            <person name="Sadowski N."/>
            <person name="Timp W."/>
            <person name="Ptitsyn A."/>
            <person name="Khanna P."/>
            <person name="Romanova D.Y."/>
            <person name="Williams P."/>
            <person name="Greenwood S.J."/>
            <person name="Moroz L.L."/>
            <person name="Walt D.R."/>
            <person name="Bodnar A.G."/>
        </authorList>
    </citation>
    <scope>NUCLEOTIDE SEQUENCE</scope>
    <source>
        <strain evidence="1">GMGI-L3</strain>
    </source>
</reference>